<dbReference type="GO" id="GO:1902495">
    <property type="term" value="C:transmembrane transporter complex"/>
    <property type="evidence" value="ECO:0007669"/>
    <property type="project" value="TreeGrafter"/>
</dbReference>
<dbReference type="InterPro" id="IPR052076">
    <property type="entry name" value="TRP_cation_channel"/>
</dbReference>
<dbReference type="Pfam" id="PF00520">
    <property type="entry name" value="Ion_trans"/>
    <property type="match status" value="1"/>
</dbReference>
<keyword evidence="9" id="KW-0325">Glycoprotein</keyword>
<feature type="transmembrane region" description="Helical" evidence="11">
    <location>
        <begin position="22"/>
        <end position="47"/>
    </location>
</feature>
<evidence type="ECO:0000256" key="8">
    <source>
        <dbReference type="ARBA" id="ARBA00023136"/>
    </source>
</evidence>
<evidence type="ECO:0000256" key="10">
    <source>
        <dbReference type="ARBA" id="ARBA00023303"/>
    </source>
</evidence>
<gene>
    <name evidence="14" type="primary">LOC116297315</name>
</gene>
<organism evidence="13 14">
    <name type="scientific">Actinia tenebrosa</name>
    <name type="common">Australian red waratah sea anemone</name>
    <dbReference type="NCBI Taxonomy" id="6105"/>
    <lineage>
        <taxon>Eukaryota</taxon>
        <taxon>Metazoa</taxon>
        <taxon>Cnidaria</taxon>
        <taxon>Anthozoa</taxon>
        <taxon>Hexacorallia</taxon>
        <taxon>Actiniaria</taxon>
        <taxon>Actiniidae</taxon>
        <taxon>Actinia</taxon>
    </lineage>
</organism>
<dbReference type="PANTHER" id="PTHR47143:SF1">
    <property type="entry name" value="ION_TRANS DOMAIN-CONTAINING PROTEIN"/>
    <property type="match status" value="1"/>
</dbReference>
<keyword evidence="3 11" id="KW-0812">Transmembrane</keyword>
<evidence type="ECO:0000256" key="11">
    <source>
        <dbReference type="SAM" id="Phobius"/>
    </source>
</evidence>
<evidence type="ECO:0000256" key="6">
    <source>
        <dbReference type="ARBA" id="ARBA00023043"/>
    </source>
</evidence>
<keyword evidence="8 11" id="KW-0472">Membrane</keyword>
<evidence type="ECO:0000256" key="3">
    <source>
        <dbReference type="ARBA" id="ARBA00022692"/>
    </source>
</evidence>
<dbReference type="GO" id="GO:0005216">
    <property type="term" value="F:monoatomic ion channel activity"/>
    <property type="evidence" value="ECO:0007669"/>
    <property type="project" value="InterPro"/>
</dbReference>
<keyword evidence="7" id="KW-0406">Ion transport</keyword>
<sequence>MMGEFEYKDVLVDNPPTYLPGLYYFFFFLYGIFVPIIFLNLLIGLAVGDISRIQSSAELQVYAKQVERLIQIERGFPEALRMRTRVYEHTDYPNMKLSLRKKVS</sequence>
<evidence type="ECO:0000256" key="2">
    <source>
        <dbReference type="ARBA" id="ARBA00022448"/>
    </source>
</evidence>
<keyword evidence="5 11" id="KW-1133">Transmembrane helix</keyword>
<reference evidence="14" key="1">
    <citation type="submission" date="2025-08" db="UniProtKB">
        <authorList>
            <consortium name="RefSeq"/>
        </authorList>
    </citation>
    <scope>IDENTIFICATION</scope>
    <source>
        <tissue evidence="14">Tentacle</tissue>
    </source>
</reference>
<evidence type="ECO:0000256" key="7">
    <source>
        <dbReference type="ARBA" id="ARBA00023065"/>
    </source>
</evidence>
<dbReference type="OrthoDB" id="5984315at2759"/>
<keyword evidence="2" id="KW-0813">Transport</keyword>
<accession>A0A6P8I8I4</accession>
<dbReference type="KEGG" id="aten:116297315"/>
<evidence type="ECO:0000259" key="12">
    <source>
        <dbReference type="Pfam" id="PF00520"/>
    </source>
</evidence>
<evidence type="ECO:0000313" key="14">
    <source>
        <dbReference type="RefSeq" id="XP_031561392.1"/>
    </source>
</evidence>
<evidence type="ECO:0000256" key="1">
    <source>
        <dbReference type="ARBA" id="ARBA00004141"/>
    </source>
</evidence>
<proteinExistence type="predicted"/>
<keyword evidence="4" id="KW-0677">Repeat</keyword>
<keyword evidence="13" id="KW-1185">Reference proteome</keyword>
<keyword evidence="10" id="KW-0407">Ion channel</keyword>
<comment type="subcellular location">
    <subcellularLocation>
        <location evidence="1">Membrane</location>
        <topology evidence="1">Multi-pass membrane protein</topology>
    </subcellularLocation>
</comment>
<evidence type="ECO:0000313" key="13">
    <source>
        <dbReference type="Proteomes" id="UP000515163"/>
    </source>
</evidence>
<evidence type="ECO:0000256" key="5">
    <source>
        <dbReference type="ARBA" id="ARBA00022989"/>
    </source>
</evidence>
<evidence type="ECO:0000256" key="9">
    <source>
        <dbReference type="ARBA" id="ARBA00023180"/>
    </source>
</evidence>
<dbReference type="InterPro" id="IPR005821">
    <property type="entry name" value="Ion_trans_dom"/>
</dbReference>
<keyword evidence="6" id="KW-0040">ANK repeat</keyword>
<evidence type="ECO:0000256" key="4">
    <source>
        <dbReference type="ARBA" id="ARBA00022737"/>
    </source>
</evidence>
<dbReference type="RefSeq" id="XP_031561392.1">
    <property type="nucleotide sequence ID" value="XM_031705532.1"/>
</dbReference>
<dbReference type="Proteomes" id="UP000515163">
    <property type="component" value="Unplaced"/>
</dbReference>
<dbReference type="GeneID" id="116297315"/>
<name>A0A6P8I8I4_ACTTE</name>
<dbReference type="AlphaFoldDB" id="A0A6P8I8I4"/>
<feature type="domain" description="Ion transport" evidence="12">
    <location>
        <begin position="1"/>
        <end position="57"/>
    </location>
</feature>
<dbReference type="PANTHER" id="PTHR47143">
    <property type="entry name" value="TRANSIENT RECEPTOR POTENTIAL CATION CHANNEL PROTEIN PAINLESS"/>
    <property type="match status" value="1"/>
</dbReference>
<dbReference type="InParanoid" id="A0A6P8I8I4"/>
<protein>
    <submittedName>
        <fullName evidence="14">Transient receptor potential cation channel subfamily A member 1-like</fullName>
    </submittedName>
</protein>